<feature type="domain" description="DUF2357" evidence="1">
    <location>
        <begin position="35"/>
        <end position="290"/>
    </location>
</feature>
<evidence type="ECO:0000313" key="2">
    <source>
        <dbReference type="EMBL" id="MDF3872000.1"/>
    </source>
</evidence>
<gene>
    <name evidence="2" type="ORF">P3W50_16210</name>
</gene>
<dbReference type="EMBL" id="JARJLO010000238">
    <property type="protein sequence ID" value="MDF3872000.1"/>
    <property type="molecule type" value="Genomic_DNA"/>
</dbReference>
<dbReference type="Proteomes" id="UP001217741">
    <property type="component" value="Unassembled WGS sequence"/>
</dbReference>
<dbReference type="Pfam" id="PF04411">
    <property type="entry name" value="PDDEXK_7"/>
    <property type="match status" value="1"/>
</dbReference>
<accession>A0AAW6PRA8</accession>
<protein>
    <submittedName>
        <fullName evidence="2">DUF2357 domain-containing protein</fullName>
    </submittedName>
</protein>
<dbReference type="Pfam" id="PF09823">
    <property type="entry name" value="DUF2357"/>
    <property type="match status" value="1"/>
</dbReference>
<name>A0AAW6PRA8_PSEPU</name>
<comment type="caution">
    <text evidence="2">The sequence shown here is derived from an EMBL/GenBank/DDBJ whole genome shotgun (WGS) entry which is preliminary data.</text>
</comment>
<proteinExistence type="predicted"/>
<sequence>MLENVEYVIEFPEPRSSLEVGALVEVGYDPITDRTGVLAFKNFVGTAFLAGVKLRVISTKLGDSGVSGLLEEVSRLSSSLVFGWRSPSGFSAAASGEQQPSVPFHQLQLLRDVIIRREPGQRLQDFFAIVERSPTRRFLLERPVVPIERARNFDSRSVTDIFTHPERLVAVRRFDAVSGSPLAQALGIGEPPVEHYPTRVSISSRRLSYDTPENRFIKHFIGECLVIVYRFLDESNIHAQMRADCRVMASILEAAVRSPFLSEVGVLTAFAGPTQALGKGDGYKDILDLWLQLGVHQALPGAEGEVERFIQGKDIALLYEYWVFLKVLQAVCAATGSSSREVAVSRNDLGEGLARSLTVSLSDGVSVAFNPSYTRSAGSAYSTPLRPDVVVILNGARYAFDAKYRLEWLPSLEDSQDEDATFVRADLYKMHTYRDAISDLKAAFIVYPGSEFMFYERGGGRRQSPGGIAVFDGVGAIPARPEGADSSTLMDLVQVLVDQG</sequence>
<dbReference type="AlphaFoldDB" id="A0AAW6PRA8"/>
<reference evidence="2" key="1">
    <citation type="submission" date="2023-03" db="EMBL/GenBank/DDBJ databases">
        <title>Draft assemblies of triclosan tolerant bacteria isolated from returned activated sludge.</title>
        <authorList>
            <person name="Van Hamelsveld S."/>
        </authorList>
    </citation>
    <scope>NUCLEOTIDE SEQUENCE</scope>
    <source>
        <strain evidence="2">GW210012_S60</strain>
    </source>
</reference>
<dbReference type="InterPro" id="IPR007505">
    <property type="entry name" value="PDDEXK_7"/>
</dbReference>
<dbReference type="InterPro" id="IPR018633">
    <property type="entry name" value="DUF2357"/>
</dbReference>
<dbReference type="RefSeq" id="WP_125940096.1">
    <property type="nucleotide sequence ID" value="NZ_JARJLN010000247.1"/>
</dbReference>
<evidence type="ECO:0000259" key="1">
    <source>
        <dbReference type="Pfam" id="PF09823"/>
    </source>
</evidence>
<evidence type="ECO:0000313" key="3">
    <source>
        <dbReference type="Proteomes" id="UP001217741"/>
    </source>
</evidence>
<organism evidence="2 3">
    <name type="scientific">Pseudomonas putida</name>
    <name type="common">Arthrobacter siderocapsulatus</name>
    <dbReference type="NCBI Taxonomy" id="303"/>
    <lineage>
        <taxon>Bacteria</taxon>
        <taxon>Pseudomonadati</taxon>
        <taxon>Pseudomonadota</taxon>
        <taxon>Gammaproteobacteria</taxon>
        <taxon>Pseudomonadales</taxon>
        <taxon>Pseudomonadaceae</taxon>
        <taxon>Pseudomonas</taxon>
    </lineage>
</organism>